<evidence type="ECO:0000313" key="2">
    <source>
        <dbReference type="Proteomes" id="UP000003947"/>
    </source>
</evidence>
<dbReference type="STRING" id="864069.MicloDRAFT_00045840"/>
<dbReference type="EMBL" id="JH660645">
    <property type="protein sequence ID" value="EIM28007.1"/>
    <property type="molecule type" value="Genomic_DNA"/>
</dbReference>
<keyword evidence="2" id="KW-1185">Reference proteome</keyword>
<dbReference type="Proteomes" id="UP000003947">
    <property type="component" value="Unassembled WGS sequence"/>
</dbReference>
<name>I4YVL5_9HYPH</name>
<sequence length="61" mass="6854">MGCPPAHHSQPYGISHLDSMQTMHALVLYLPNPHYQFVKCYQRPQEVAPTYYEGPANLPAG</sequence>
<proteinExistence type="predicted"/>
<organism evidence="1 2">
    <name type="scientific">Microvirga lotononidis</name>
    <dbReference type="NCBI Taxonomy" id="864069"/>
    <lineage>
        <taxon>Bacteria</taxon>
        <taxon>Pseudomonadati</taxon>
        <taxon>Pseudomonadota</taxon>
        <taxon>Alphaproteobacteria</taxon>
        <taxon>Hyphomicrobiales</taxon>
        <taxon>Methylobacteriaceae</taxon>
        <taxon>Microvirga</taxon>
    </lineage>
</organism>
<gene>
    <name evidence="1" type="ORF">MicloDRAFT_00045840</name>
</gene>
<dbReference type="PATRIC" id="fig|864069.3.peg.4942"/>
<dbReference type="HOGENOM" id="CLU_2917493_0_0_5"/>
<protein>
    <submittedName>
        <fullName evidence="1">Uncharacterized protein</fullName>
    </submittedName>
</protein>
<dbReference type="AlphaFoldDB" id="I4YVL5"/>
<reference evidence="1 2" key="1">
    <citation type="submission" date="2012-02" db="EMBL/GenBank/DDBJ databases">
        <title>Improved High-Quality Draft sequence of Microvirga sp. WSM3557.</title>
        <authorList>
            <consortium name="US DOE Joint Genome Institute"/>
            <person name="Lucas S."/>
            <person name="Han J."/>
            <person name="Lapidus A."/>
            <person name="Cheng J.-F."/>
            <person name="Goodwin L."/>
            <person name="Pitluck S."/>
            <person name="Peters L."/>
            <person name="Zhang X."/>
            <person name="Detter J.C."/>
            <person name="Han C."/>
            <person name="Tapia R."/>
            <person name="Land M."/>
            <person name="Hauser L."/>
            <person name="Kyrpides N."/>
            <person name="Ivanova N."/>
            <person name="Pagani I."/>
            <person name="Brau L."/>
            <person name="Yates R."/>
            <person name="O'Hara G."/>
            <person name="Rui T."/>
            <person name="Howieson J."/>
            <person name="Reeve W."/>
            <person name="Woyke T."/>
        </authorList>
    </citation>
    <scope>NUCLEOTIDE SEQUENCE [LARGE SCALE GENOMIC DNA]</scope>
    <source>
        <strain evidence="1 2">WSM3557</strain>
    </source>
</reference>
<accession>I4YVL5</accession>
<evidence type="ECO:0000313" key="1">
    <source>
        <dbReference type="EMBL" id="EIM28007.1"/>
    </source>
</evidence>